<dbReference type="SUPFAM" id="SSF53474">
    <property type="entry name" value="alpha/beta-Hydrolases"/>
    <property type="match status" value="1"/>
</dbReference>
<evidence type="ECO:0000313" key="6">
    <source>
        <dbReference type="EMBL" id="TEB24607.1"/>
    </source>
</evidence>
<dbReference type="STRING" id="71717.A0A4Y7SRW1"/>
<gene>
    <name evidence="6" type="ORF">FA13DRAFT_1714606</name>
</gene>
<feature type="domain" description="Epoxide hydrolase N-terminal" evidence="5">
    <location>
        <begin position="202"/>
        <end position="255"/>
    </location>
</feature>
<evidence type="ECO:0000256" key="3">
    <source>
        <dbReference type="ARBA" id="ARBA00022801"/>
    </source>
</evidence>
<evidence type="ECO:0000256" key="1">
    <source>
        <dbReference type="ARBA" id="ARBA00010088"/>
    </source>
</evidence>
<dbReference type="InterPro" id="IPR029058">
    <property type="entry name" value="AB_hydrolase_fold"/>
</dbReference>
<dbReference type="Proteomes" id="UP000298030">
    <property type="component" value="Unassembled WGS sequence"/>
</dbReference>
<keyword evidence="7" id="KW-1185">Reference proteome</keyword>
<evidence type="ECO:0000256" key="2">
    <source>
        <dbReference type="ARBA" id="ARBA00022797"/>
    </source>
</evidence>
<dbReference type="InterPro" id="IPR010497">
    <property type="entry name" value="Epoxide_hydro_N"/>
</dbReference>
<dbReference type="Pfam" id="PF06441">
    <property type="entry name" value="EHN"/>
    <property type="match status" value="1"/>
</dbReference>
<evidence type="ECO:0000259" key="5">
    <source>
        <dbReference type="Pfam" id="PF06441"/>
    </source>
</evidence>
<comment type="caution">
    <text evidence="6">The sequence shown here is derived from an EMBL/GenBank/DDBJ whole genome shotgun (WGS) entry which is preliminary data.</text>
</comment>
<dbReference type="AlphaFoldDB" id="A0A4Y7SRW1"/>
<dbReference type="GO" id="GO:0097176">
    <property type="term" value="P:epoxide metabolic process"/>
    <property type="evidence" value="ECO:0007669"/>
    <property type="project" value="TreeGrafter"/>
</dbReference>
<dbReference type="EMBL" id="QPFP01000065">
    <property type="protein sequence ID" value="TEB24607.1"/>
    <property type="molecule type" value="Genomic_DNA"/>
</dbReference>
<feature type="region of interest" description="Disordered" evidence="4">
    <location>
        <begin position="1"/>
        <end position="22"/>
    </location>
</feature>
<organism evidence="6 7">
    <name type="scientific">Coprinellus micaceus</name>
    <name type="common">Glistening ink-cap mushroom</name>
    <name type="synonym">Coprinus micaceus</name>
    <dbReference type="NCBI Taxonomy" id="71717"/>
    <lineage>
        <taxon>Eukaryota</taxon>
        <taxon>Fungi</taxon>
        <taxon>Dikarya</taxon>
        <taxon>Basidiomycota</taxon>
        <taxon>Agaricomycotina</taxon>
        <taxon>Agaricomycetes</taxon>
        <taxon>Agaricomycetidae</taxon>
        <taxon>Agaricales</taxon>
        <taxon>Agaricineae</taxon>
        <taxon>Psathyrellaceae</taxon>
        <taxon>Coprinellus</taxon>
    </lineage>
</organism>
<keyword evidence="3" id="KW-0378">Hydrolase</keyword>
<protein>
    <recommendedName>
        <fullName evidence="5">Epoxide hydrolase N-terminal domain-containing protein</fullName>
    </recommendedName>
</protein>
<name>A0A4Y7SRW1_COPMI</name>
<evidence type="ECO:0000313" key="7">
    <source>
        <dbReference type="Proteomes" id="UP000298030"/>
    </source>
</evidence>
<dbReference type="Gene3D" id="3.40.50.1820">
    <property type="entry name" value="alpha/beta hydrolase"/>
    <property type="match status" value="1"/>
</dbReference>
<evidence type="ECO:0000256" key="4">
    <source>
        <dbReference type="SAM" id="MobiDB-lite"/>
    </source>
</evidence>
<dbReference type="PANTHER" id="PTHR21661:SF35">
    <property type="entry name" value="EPOXIDE HYDROLASE"/>
    <property type="match status" value="1"/>
</dbReference>
<comment type="similarity">
    <text evidence="1">Belongs to the peptidase S33 family.</text>
</comment>
<reference evidence="6 7" key="1">
    <citation type="journal article" date="2019" name="Nat. Ecol. Evol.">
        <title>Megaphylogeny resolves global patterns of mushroom evolution.</title>
        <authorList>
            <person name="Varga T."/>
            <person name="Krizsan K."/>
            <person name="Foldi C."/>
            <person name="Dima B."/>
            <person name="Sanchez-Garcia M."/>
            <person name="Sanchez-Ramirez S."/>
            <person name="Szollosi G.J."/>
            <person name="Szarkandi J.G."/>
            <person name="Papp V."/>
            <person name="Albert L."/>
            <person name="Andreopoulos W."/>
            <person name="Angelini C."/>
            <person name="Antonin V."/>
            <person name="Barry K.W."/>
            <person name="Bougher N.L."/>
            <person name="Buchanan P."/>
            <person name="Buyck B."/>
            <person name="Bense V."/>
            <person name="Catcheside P."/>
            <person name="Chovatia M."/>
            <person name="Cooper J."/>
            <person name="Damon W."/>
            <person name="Desjardin D."/>
            <person name="Finy P."/>
            <person name="Geml J."/>
            <person name="Haridas S."/>
            <person name="Hughes K."/>
            <person name="Justo A."/>
            <person name="Karasinski D."/>
            <person name="Kautmanova I."/>
            <person name="Kiss B."/>
            <person name="Kocsube S."/>
            <person name="Kotiranta H."/>
            <person name="LaButti K.M."/>
            <person name="Lechner B.E."/>
            <person name="Liimatainen K."/>
            <person name="Lipzen A."/>
            <person name="Lukacs Z."/>
            <person name="Mihaltcheva S."/>
            <person name="Morgado L.N."/>
            <person name="Niskanen T."/>
            <person name="Noordeloos M.E."/>
            <person name="Ohm R.A."/>
            <person name="Ortiz-Santana B."/>
            <person name="Ovrebo C."/>
            <person name="Racz N."/>
            <person name="Riley R."/>
            <person name="Savchenko A."/>
            <person name="Shiryaev A."/>
            <person name="Soop K."/>
            <person name="Spirin V."/>
            <person name="Szebenyi C."/>
            <person name="Tomsovsky M."/>
            <person name="Tulloss R.E."/>
            <person name="Uehling J."/>
            <person name="Grigoriev I.V."/>
            <person name="Vagvolgyi C."/>
            <person name="Papp T."/>
            <person name="Martin F.M."/>
            <person name="Miettinen O."/>
            <person name="Hibbett D.S."/>
            <person name="Nagy L.G."/>
        </authorList>
    </citation>
    <scope>NUCLEOTIDE SEQUENCE [LARGE SCALE GENOMIC DNA]</scope>
    <source>
        <strain evidence="6 7">FP101781</strain>
    </source>
</reference>
<dbReference type="PANTHER" id="PTHR21661">
    <property type="entry name" value="EPOXIDE HYDROLASE 1-RELATED"/>
    <property type="match status" value="1"/>
</dbReference>
<dbReference type="OrthoDB" id="7130006at2759"/>
<accession>A0A4Y7SRW1</accession>
<keyword evidence="2" id="KW-0058">Aromatic hydrocarbons catabolism</keyword>
<sequence length="387" mass="42006">MSRFEIHEADSGTERRGIALGDREEAKAGDWRGSEMQPQCWVSLFFSNHHLLFDLLDWQRLTYLSTPRIFTPAPATSGFPGTLKYPKFSDDESPGVLSAEANRTIPEAPTLTRGTDSHPVVCAGTPVVPNGFYEQPWSKVTEAPPRDLPPQARPVSGQSSLGIIAFGQGPDWSGFGVSNTIAPSLPPDLKSPYGRTDTIGERTKLLNAQLPQFTRKIEVEGHGVLDIHYVHKRSEVDKAIPSLFVHGWPGSFIEVGKILPKLVDGSGDHPSFHVVALSLPGFGFSSAPTKKGFGVPQYSEVTSVTWTHLPVGYKYVAGSTAQAVDPTWMRPAWASLALSSPLPGPGPAWTHWIASSCWIHPCWSGSIHLDLIAWSSDGMSCEGFLGS</sequence>
<dbReference type="GO" id="GO:0004301">
    <property type="term" value="F:epoxide hydrolase activity"/>
    <property type="evidence" value="ECO:0007669"/>
    <property type="project" value="TreeGrafter"/>
</dbReference>
<proteinExistence type="inferred from homology"/>